<dbReference type="AlphaFoldDB" id="A0AAN6VIQ4"/>
<accession>A0AAN6VIQ4</accession>
<dbReference type="Pfam" id="PF01636">
    <property type="entry name" value="APH"/>
    <property type="match status" value="1"/>
</dbReference>
<dbReference type="Gene3D" id="3.90.1200.10">
    <property type="match status" value="1"/>
</dbReference>
<sequence length="347" mass="39001">MSTTTAEEYSVEQEILDFFKQTSATRSECDTLAKELVRGTAVPFAVQGVCSYTVYGGPNEEFVVQFRLNSLGIKEEVARLARRIFGDLAPDVSAKGQIGQEGLGKKEPLLVYVMSRVRGISHLDFILAHSEPENSPEWFAWRKNLIMDVARFFALAWKSPQPTGQSSDTSLLREYQKDLELLFTTLPERFRPIIQKSLDSLPAIFNLPEVLLHKDFGSCNIMVDSTSCHLVGVIDWAEAEVGPFGTNLYSLEVLMGKFHFKKGWIRYEDYDTLEALFWGTMRTESVINEEQIQTAKWAAIVGMLRSWGSTSRLANMPEPVPIKDDESGAYNLLQLDGLLITPATKIV</sequence>
<comment type="caution">
    <text evidence="2">The sequence shown here is derived from an EMBL/GenBank/DDBJ whole genome shotgun (WGS) entry which is preliminary data.</text>
</comment>
<keyword evidence="3" id="KW-1185">Reference proteome</keyword>
<evidence type="ECO:0000313" key="2">
    <source>
        <dbReference type="EMBL" id="KAK4152022.1"/>
    </source>
</evidence>
<reference evidence="2" key="2">
    <citation type="submission" date="2023-05" db="EMBL/GenBank/DDBJ databases">
        <authorList>
            <consortium name="Lawrence Berkeley National Laboratory"/>
            <person name="Steindorff A."/>
            <person name="Hensen N."/>
            <person name="Bonometti L."/>
            <person name="Westerberg I."/>
            <person name="Brannstrom I.O."/>
            <person name="Guillou S."/>
            <person name="Cros-Aarteil S."/>
            <person name="Calhoun S."/>
            <person name="Haridas S."/>
            <person name="Kuo A."/>
            <person name="Mondo S."/>
            <person name="Pangilinan J."/>
            <person name="Riley R."/>
            <person name="Labutti K."/>
            <person name="Andreopoulos B."/>
            <person name="Lipzen A."/>
            <person name="Chen C."/>
            <person name="Yanf M."/>
            <person name="Daum C."/>
            <person name="Ng V."/>
            <person name="Clum A."/>
            <person name="Ohm R."/>
            <person name="Martin F."/>
            <person name="Silar P."/>
            <person name="Natvig D."/>
            <person name="Lalanne C."/>
            <person name="Gautier V."/>
            <person name="Ament-Velasquez S.L."/>
            <person name="Kruys A."/>
            <person name="Hutchinson M.I."/>
            <person name="Powell A.J."/>
            <person name="Barry K."/>
            <person name="Miller A.N."/>
            <person name="Grigoriev I.V."/>
            <person name="Debuchy R."/>
            <person name="Gladieux P."/>
            <person name="Thoren M.H."/>
            <person name="Johannesson H."/>
        </authorList>
    </citation>
    <scope>NUCLEOTIDE SEQUENCE</scope>
    <source>
        <strain evidence="2">CBS 538.74</strain>
    </source>
</reference>
<dbReference type="EMBL" id="MU856991">
    <property type="protein sequence ID" value="KAK4152022.1"/>
    <property type="molecule type" value="Genomic_DNA"/>
</dbReference>
<dbReference type="InterPro" id="IPR002575">
    <property type="entry name" value="Aminoglycoside_PTrfase"/>
</dbReference>
<feature type="domain" description="Aminoglycoside phosphotransferase" evidence="1">
    <location>
        <begin position="87"/>
        <end position="246"/>
    </location>
</feature>
<reference evidence="2" key="1">
    <citation type="journal article" date="2023" name="Mol. Phylogenet. Evol.">
        <title>Genome-scale phylogeny and comparative genomics of the fungal order Sordariales.</title>
        <authorList>
            <person name="Hensen N."/>
            <person name="Bonometti L."/>
            <person name="Westerberg I."/>
            <person name="Brannstrom I.O."/>
            <person name="Guillou S."/>
            <person name="Cros-Aarteil S."/>
            <person name="Calhoun S."/>
            <person name="Haridas S."/>
            <person name="Kuo A."/>
            <person name="Mondo S."/>
            <person name="Pangilinan J."/>
            <person name="Riley R."/>
            <person name="LaButti K."/>
            <person name="Andreopoulos B."/>
            <person name="Lipzen A."/>
            <person name="Chen C."/>
            <person name="Yan M."/>
            <person name="Daum C."/>
            <person name="Ng V."/>
            <person name="Clum A."/>
            <person name="Steindorff A."/>
            <person name="Ohm R.A."/>
            <person name="Martin F."/>
            <person name="Silar P."/>
            <person name="Natvig D.O."/>
            <person name="Lalanne C."/>
            <person name="Gautier V."/>
            <person name="Ament-Velasquez S.L."/>
            <person name="Kruys A."/>
            <person name="Hutchinson M.I."/>
            <person name="Powell A.J."/>
            <person name="Barry K."/>
            <person name="Miller A.N."/>
            <person name="Grigoriev I.V."/>
            <person name="Debuchy R."/>
            <person name="Gladieux P."/>
            <person name="Hiltunen Thoren M."/>
            <person name="Johannesson H."/>
        </authorList>
    </citation>
    <scope>NUCLEOTIDE SEQUENCE</scope>
    <source>
        <strain evidence="2">CBS 538.74</strain>
    </source>
</reference>
<name>A0AAN6VIQ4_9PEZI</name>
<dbReference type="SUPFAM" id="SSF56112">
    <property type="entry name" value="Protein kinase-like (PK-like)"/>
    <property type="match status" value="1"/>
</dbReference>
<proteinExistence type="predicted"/>
<protein>
    <recommendedName>
        <fullName evidence="1">Aminoglycoside phosphotransferase domain-containing protein</fullName>
    </recommendedName>
</protein>
<evidence type="ECO:0000313" key="3">
    <source>
        <dbReference type="Proteomes" id="UP001302745"/>
    </source>
</evidence>
<organism evidence="2 3">
    <name type="scientific">Chaetomidium leptoderma</name>
    <dbReference type="NCBI Taxonomy" id="669021"/>
    <lineage>
        <taxon>Eukaryota</taxon>
        <taxon>Fungi</taxon>
        <taxon>Dikarya</taxon>
        <taxon>Ascomycota</taxon>
        <taxon>Pezizomycotina</taxon>
        <taxon>Sordariomycetes</taxon>
        <taxon>Sordariomycetidae</taxon>
        <taxon>Sordariales</taxon>
        <taxon>Chaetomiaceae</taxon>
        <taxon>Chaetomidium</taxon>
    </lineage>
</organism>
<dbReference type="Proteomes" id="UP001302745">
    <property type="component" value="Unassembled WGS sequence"/>
</dbReference>
<gene>
    <name evidence="2" type="ORF">C8A00DRAFT_16641</name>
</gene>
<dbReference type="InterPro" id="IPR011009">
    <property type="entry name" value="Kinase-like_dom_sf"/>
</dbReference>
<evidence type="ECO:0000259" key="1">
    <source>
        <dbReference type="Pfam" id="PF01636"/>
    </source>
</evidence>